<organism evidence="2 3">
    <name type="scientific">Solimicrobium silvestre</name>
    <dbReference type="NCBI Taxonomy" id="2099400"/>
    <lineage>
        <taxon>Bacteria</taxon>
        <taxon>Pseudomonadati</taxon>
        <taxon>Pseudomonadota</taxon>
        <taxon>Betaproteobacteria</taxon>
        <taxon>Burkholderiales</taxon>
        <taxon>Oxalobacteraceae</taxon>
        <taxon>Solimicrobium</taxon>
    </lineage>
</organism>
<dbReference type="Gene3D" id="3.30.1380.10">
    <property type="match status" value="1"/>
</dbReference>
<reference evidence="2 3" key="1">
    <citation type="submission" date="2018-02" db="EMBL/GenBank/DDBJ databases">
        <title>Solimicrobium silvestre gen. nov., sp. nov., isolated from alpine forest soil.</title>
        <authorList>
            <person name="Margesin R."/>
            <person name="Albuquerque L."/>
            <person name="Zhang D.-C."/>
            <person name="Froufe H.J.C."/>
            <person name="Severino R."/>
            <person name="Roxo I."/>
            <person name="Egas C."/>
            <person name="Da Costa M.S."/>
        </authorList>
    </citation>
    <scope>NUCLEOTIDE SEQUENCE [LARGE SCALE GENOMIC DNA]</scope>
    <source>
        <strain evidence="2 3">S20-91</strain>
    </source>
</reference>
<proteinExistence type="predicted"/>
<protein>
    <submittedName>
        <fullName evidence="2">Peptidase M15</fullName>
    </submittedName>
</protein>
<keyword evidence="3" id="KW-1185">Reference proteome</keyword>
<dbReference type="InterPro" id="IPR013230">
    <property type="entry name" value="Peptidase_M15A_C"/>
</dbReference>
<dbReference type="RefSeq" id="WP_105534178.1">
    <property type="nucleotide sequence ID" value="NZ_PUGF01000034.1"/>
</dbReference>
<dbReference type="Proteomes" id="UP000237839">
    <property type="component" value="Unassembled WGS sequence"/>
</dbReference>
<sequence>MTQLSRHFMLSEFTRSATAQARKIDNTAPPAVVKNLFLLAQFIEQVRTELNDAAIFISSGYRCPALNKAVGGAATSSHLTGLACDFTVPHFGTPFAICQQLAKSDLMFDQLIYERTSTAIWAHCGIAASGVTPRRQVLTIDGNGTRVGLWE</sequence>
<gene>
    <name evidence="2" type="ORF">S2091_4452</name>
</gene>
<dbReference type="Pfam" id="PF08291">
    <property type="entry name" value="Peptidase_M15_3"/>
    <property type="match status" value="1"/>
</dbReference>
<name>A0A2S9GT45_9BURK</name>
<evidence type="ECO:0000313" key="3">
    <source>
        <dbReference type="Proteomes" id="UP000237839"/>
    </source>
</evidence>
<evidence type="ECO:0000259" key="1">
    <source>
        <dbReference type="Pfam" id="PF08291"/>
    </source>
</evidence>
<evidence type="ECO:0000313" key="2">
    <source>
        <dbReference type="EMBL" id="PRC90871.1"/>
    </source>
</evidence>
<comment type="caution">
    <text evidence="2">The sequence shown here is derived from an EMBL/GenBank/DDBJ whole genome shotgun (WGS) entry which is preliminary data.</text>
</comment>
<dbReference type="AlphaFoldDB" id="A0A2S9GT45"/>
<dbReference type="EMBL" id="PUGF01000034">
    <property type="protein sequence ID" value="PRC90871.1"/>
    <property type="molecule type" value="Genomic_DNA"/>
</dbReference>
<accession>A0A2S9GT45</accession>
<dbReference type="SUPFAM" id="SSF55166">
    <property type="entry name" value="Hedgehog/DD-peptidase"/>
    <property type="match status" value="1"/>
</dbReference>
<dbReference type="InterPro" id="IPR009045">
    <property type="entry name" value="Zn_M74/Hedgehog-like"/>
</dbReference>
<dbReference type="OrthoDB" id="5242612at2"/>
<feature type="domain" description="Peptidase M15A C-terminal" evidence="1">
    <location>
        <begin position="7"/>
        <end position="117"/>
    </location>
</feature>